<dbReference type="AlphaFoldDB" id="A0A562KN48"/>
<feature type="transmembrane region" description="Helical" evidence="1">
    <location>
        <begin position="155"/>
        <end position="174"/>
    </location>
</feature>
<feature type="domain" description="EamA" evidence="2">
    <location>
        <begin position="19"/>
        <end position="140"/>
    </location>
</feature>
<name>A0A562KN48_SPHWJ</name>
<evidence type="ECO:0000313" key="4">
    <source>
        <dbReference type="Proteomes" id="UP000316624"/>
    </source>
</evidence>
<dbReference type="InterPro" id="IPR037185">
    <property type="entry name" value="EmrE-like"/>
</dbReference>
<feature type="transmembrane region" description="Helical" evidence="1">
    <location>
        <begin position="186"/>
        <end position="207"/>
    </location>
</feature>
<gene>
    <name evidence="3" type="ORF">IQ35_00699</name>
</gene>
<reference evidence="3 4" key="1">
    <citation type="journal article" date="2015" name="Stand. Genomic Sci.">
        <title>Genomic Encyclopedia of Bacterial and Archaeal Type Strains, Phase III: the genomes of soil and plant-associated and newly described type strains.</title>
        <authorList>
            <person name="Whitman W.B."/>
            <person name="Woyke T."/>
            <person name="Klenk H.P."/>
            <person name="Zhou Y."/>
            <person name="Lilburn T.G."/>
            <person name="Beck B.J."/>
            <person name="De Vos P."/>
            <person name="Vandamme P."/>
            <person name="Eisen J.A."/>
            <person name="Garrity G."/>
            <person name="Hugenholtz P."/>
            <person name="Kyrpides N.C."/>
        </authorList>
    </citation>
    <scope>NUCLEOTIDE SEQUENCE [LARGE SCALE GENOMIC DNA]</scope>
    <source>
        <strain evidence="3 4">CGMCC 1.7748</strain>
    </source>
</reference>
<dbReference type="Pfam" id="PF00892">
    <property type="entry name" value="EamA"/>
    <property type="match status" value="2"/>
</dbReference>
<feature type="domain" description="EamA" evidence="2">
    <location>
        <begin position="157"/>
        <end position="287"/>
    </location>
</feature>
<feature type="transmembrane region" description="Helical" evidence="1">
    <location>
        <begin position="105"/>
        <end position="124"/>
    </location>
</feature>
<dbReference type="PANTHER" id="PTHR22911:SF76">
    <property type="entry name" value="EAMA DOMAIN-CONTAINING PROTEIN"/>
    <property type="match status" value="1"/>
</dbReference>
<sequence>MASSIPPLQKPMPAFAFPALVLANVFLAMGPVLVRLSDVGPVAAAFWRLALAVPFLFLLALPRLRGAALDGRQWSLMIVAGLFFAADLAVWHLGIHFTKVANATLFGNVSALALPLWGLLVLRLPLHRPQLFALLLAIAGGGVLMGGSYELSPRYLRGDLLCLLAGLLYTGYLVSVQDGRKRLDSWSILAVSSLTGAGALLIAALAMGERFMPTDWTPLIALALSSQLIGQGLLTYAIGWFSPLVLGLSLMIQPAVSAIFGKLLFNEGMSAADMLAMTAVAVALILVRLPWGAKRAA</sequence>
<keyword evidence="1" id="KW-1133">Transmembrane helix</keyword>
<keyword evidence="1" id="KW-0812">Transmembrane</keyword>
<feature type="transmembrane region" description="Helical" evidence="1">
    <location>
        <begin position="45"/>
        <end position="62"/>
    </location>
</feature>
<dbReference type="GO" id="GO:0016020">
    <property type="term" value="C:membrane"/>
    <property type="evidence" value="ECO:0007669"/>
    <property type="project" value="InterPro"/>
</dbReference>
<keyword evidence="4" id="KW-1185">Reference proteome</keyword>
<protein>
    <submittedName>
        <fullName evidence="3">Threonine/homoserine efflux transporter RhtA</fullName>
    </submittedName>
</protein>
<organism evidence="3 4">
    <name type="scientific">Sphingobium wenxiniae (strain DSM 21828 / CGMCC 1.7748 / JZ-1)</name>
    <dbReference type="NCBI Taxonomy" id="595605"/>
    <lineage>
        <taxon>Bacteria</taxon>
        <taxon>Pseudomonadati</taxon>
        <taxon>Pseudomonadota</taxon>
        <taxon>Alphaproteobacteria</taxon>
        <taxon>Sphingomonadales</taxon>
        <taxon>Sphingomonadaceae</taxon>
        <taxon>Sphingobium</taxon>
    </lineage>
</organism>
<dbReference type="InterPro" id="IPR000620">
    <property type="entry name" value="EamA_dom"/>
</dbReference>
<keyword evidence="1" id="KW-0472">Membrane</keyword>
<feature type="transmembrane region" description="Helical" evidence="1">
    <location>
        <begin position="74"/>
        <end position="93"/>
    </location>
</feature>
<comment type="caution">
    <text evidence="3">The sequence shown here is derived from an EMBL/GenBank/DDBJ whole genome shotgun (WGS) entry which is preliminary data.</text>
</comment>
<dbReference type="RefSeq" id="WP_145071988.1">
    <property type="nucleotide sequence ID" value="NZ_JACIIY010000008.1"/>
</dbReference>
<evidence type="ECO:0000259" key="2">
    <source>
        <dbReference type="Pfam" id="PF00892"/>
    </source>
</evidence>
<evidence type="ECO:0000313" key="3">
    <source>
        <dbReference type="EMBL" id="TWH96767.1"/>
    </source>
</evidence>
<dbReference type="SUPFAM" id="SSF103481">
    <property type="entry name" value="Multidrug resistance efflux transporter EmrE"/>
    <property type="match status" value="2"/>
</dbReference>
<feature type="transmembrane region" description="Helical" evidence="1">
    <location>
        <begin position="12"/>
        <end position="33"/>
    </location>
</feature>
<dbReference type="EMBL" id="VLKK01000002">
    <property type="protein sequence ID" value="TWH96767.1"/>
    <property type="molecule type" value="Genomic_DNA"/>
</dbReference>
<accession>A0A562KN48</accession>
<dbReference type="Proteomes" id="UP000316624">
    <property type="component" value="Unassembled WGS sequence"/>
</dbReference>
<feature type="transmembrane region" description="Helical" evidence="1">
    <location>
        <begin position="131"/>
        <end position="149"/>
    </location>
</feature>
<evidence type="ECO:0000256" key="1">
    <source>
        <dbReference type="SAM" id="Phobius"/>
    </source>
</evidence>
<feature type="transmembrane region" description="Helical" evidence="1">
    <location>
        <begin position="271"/>
        <end position="291"/>
    </location>
</feature>
<proteinExistence type="predicted"/>
<dbReference type="PANTHER" id="PTHR22911">
    <property type="entry name" value="ACYL-MALONYL CONDENSING ENZYME-RELATED"/>
    <property type="match status" value="1"/>
</dbReference>